<dbReference type="STRING" id="246191.SAMN05660337_2004"/>
<proteinExistence type="predicted"/>
<dbReference type="Proteomes" id="UP000199053">
    <property type="component" value="Unassembled WGS sequence"/>
</dbReference>
<dbReference type="EMBL" id="FNGA01000003">
    <property type="protein sequence ID" value="SDL07847.1"/>
    <property type="molecule type" value="Genomic_DNA"/>
</dbReference>
<protein>
    <submittedName>
        <fullName evidence="1">Uncharacterized protein</fullName>
    </submittedName>
</protein>
<gene>
    <name evidence="1" type="ORF">SAMN05660337_2004</name>
</gene>
<organism evidence="1 2">
    <name type="scientific">Maridesulfovibrio ferrireducens</name>
    <dbReference type="NCBI Taxonomy" id="246191"/>
    <lineage>
        <taxon>Bacteria</taxon>
        <taxon>Pseudomonadati</taxon>
        <taxon>Thermodesulfobacteriota</taxon>
        <taxon>Desulfovibrionia</taxon>
        <taxon>Desulfovibrionales</taxon>
        <taxon>Desulfovibrionaceae</taxon>
        <taxon>Maridesulfovibrio</taxon>
    </lineage>
</organism>
<evidence type="ECO:0000313" key="2">
    <source>
        <dbReference type="Proteomes" id="UP000199053"/>
    </source>
</evidence>
<evidence type="ECO:0000313" key="1">
    <source>
        <dbReference type="EMBL" id="SDL07847.1"/>
    </source>
</evidence>
<accession>A0A1G9H4F4</accession>
<name>A0A1G9H4F4_9BACT</name>
<dbReference type="AlphaFoldDB" id="A0A1G9H4F4"/>
<dbReference type="RefSeq" id="WP_092160707.1">
    <property type="nucleotide sequence ID" value="NZ_FNGA01000003.1"/>
</dbReference>
<sequence length="697" mass="76094">MSVSLIMTNFSAGELSPRLGGRVDLAKYSNGLAVLENMYTHPHGGASRRTGFRFIREVIGRDLMVQGCFDSADGWTIGAGWSVSDSAASCDGTQSVSTILSRDIGLIAGRTYEFGFKISNCIGGSVQIISAGAGVSNPASADGLFVSRLEAGESGLISISADVDFIGKVESVYVREIGPKVRLIPFEFSTEQAYVLEFTDKNVRIYKDSGIVVDADGEPVEVSTPYTESDLEKLRFTQSADVMYLVHPEVQPYKLSRTSHVDWTVKLVPFLSPPAEWNSEKGFPSCVTFFEERLCFAASPANPQTVWMSKSGAYENFGVSAPVVDDDACTYTLSADQVNAIRWMVSSKKLIMGTSGGEWWLSGGGSADSVTPNSVMVRRETTHGSAAIPPVVVGGIMIFLQREGKTIRELSYSFEADGYVAPDLTILAEHLTRSNTITEWAYQQSPDSIVWMIRDDGALLGLTYQREHEVVGYHRHVTEGKFRSVCVIPGVSQEELWCVVTREVEGVTRSYIERMEEQFNGEDSVSAFFVDSGLSYDQDVADTVFTGLDHLEGKKVSILADGAVRPDVVVEKGHITLASPAKVVHAGLPYTSNLKTLRIEGGSMTGTAQGSMKRISHVTVRLFQSLGLQVGYDKDNLERAPFRTSADKVGGPPSLFDGDYEVKFNRGYDRDGQIYIRQDQPLPLTVLALIPQVSVYS</sequence>
<keyword evidence="2" id="KW-1185">Reference proteome</keyword>
<reference evidence="2" key="1">
    <citation type="submission" date="2016-10" db="EMBL/GenBank/DDBJ databases">
        <authorList>
            <person name="Varghese N."/>
            <person name="Submissions S."/>
        </authorList>
    </citation>
    <scope>NUCLEOTIDE SEQUENCE [LARGE SCALE GENOMIC DNA]</scope>
    <source>
        <strain evidence="2">DSM 16995</strain>
    </source>
</reference>
<dbReference type="OrthoDB" id="5438497at2"/>